<protein>
    <recommendedName>
        <fullName evidence="1">DUF4371 domain-containing protein</fullName>
    </recommendedName>
</protein>
<dbReference type="PANTHER" id="PTHR45749:SF37">
    <property type="entry name" value="OS05G0311600 PROTEIN"/>
    <property type="match status" value="1"/>
</dbReference>
<dbReference type="EMBL" id="NCVQ01000003">
    <property type="protein sequence ID" value="PWZ39808.1"/>
    <property type="molecule type" value="Genomic_DNA"/>
</dbReference>
<reference evidence="2" key="1">
    <citation type="journal article" date="2018" name="Nat. Genet.">
        <title>Extensive intraspecific gene order and gene structural variations between Mo17 and other maize genomes.</title>
        <authorList>
            <person name="Sun S."/>
            <person name="Zhou Y."/>
            <person name="Chen J."/>
            <person name="Shi J."/>
            <person name="Zhao H."/>
            <person name="Zhao H."/>
            <person name="Song W."/>
            <person name="Zhang M."/>
            <person name="Cui Y."/>
            <person name="Dong X."/>
            <person name="Liu H."/>
            <person name="Ma X."/>
            <person name="Jiao Y."/>
            <person name="Wang B."/>
            <person name="Wei X."/>
            <person name="Stein J.C."/>
            <person name="Glaubitz J.C."/>
            <person name="Lu F."/>
            <person name="Yu G."/>
            <person name="Liang C."/>
            <person name="Fengler K."/>
            <person name="Li B."/>
            <person name="Rafalski A."/>
            <person name="Schnable P.S."/>
            <person name="Ware D.H."/>
            <person name="Buckler E.S."/>
            <person name="Lai J."/>
        </authorList>
    </citation>
    <scope>NUCLEOTIDE SEQUENCE [LARGE SCALE GENOMIC DNA]</scope>
    <source>
        <tissue evidence="2">Seedling</tissue>
    </source>
</reference>
<feature type="domain" description="DUF4371" evidence="1">
    <location>
        <begin position="3"/>
        <end position="116"/>
    </location>
</feature>
<proteinExistence type="predicted"/>
<dbReference type="AlphaFoldDB" id="A0A3L6FY40"/>
<comment type="caution">
    <text evidence="2">The sequence shown here is derived from an EMBL/GenBank/DDBJ whole genome shotgun (WGS) entry which is preliminary data.</text>
</comment>
<dbReference type="Proteomes" id="UP000251960">
    <property type="component" value="Chromosome 2"/>
</dbReference>
<organism evidence="2">
    <name type="scientific">Zea mays</name>
    <name type="common">Maize</name>
    <dbReference type="NCBI Taxonomy" id="4577"/>
    <lineage>
        <taxon>Eukaryota</taxon>
        <taxon>Viridiplantae</taxon>
        <taxon>Streptophyta</taxon>
        <taxon>Embryophyta</taxon>
        <taxon>Tracheophyta</taxon>
        <taxon>Spermatophyta</taxon>
        <taxon>Magnoliopsida</taxon>
        <taxon>Liliopsida</taxon>
        <taxon>Poales</taxon>
        <taxon>Poaceae</taxon>
        <taxon>PACMAD clade</taxon>
        <taxon>Panicoideae</taxon>
        <taxon>Andropogonodae</taxon>
        <taxon>Andropogoneae</taxon>
        <taxon>Tripsacinae</taxon>
        <taxon>Zea</taxon>
    </lineage>
</organism>
<dbReference type="Pfam" id="PF14291">
    <property type="entry name" value="DUF4371"/>
    <property type="match status" value="1"/>
</dbReference>
<dbReference type="PANTHER" id="PTHR45749">
    <property type="match status" value="1"/>
</dbReference>
<sequence>MAHETAQEKYIGYVNPNASIDNQIEKWSDEDLRLYKVRLTYSIRCLKYLLHQGLVFRGHDESKESSNMGNFIELLKFLATNSEEVNKVVLNNAPGNCTLTSSMIQAQIIHCCAMETRKNN</sequence>
<dbReference type="InterPro" id="IPR025398">
    <property type="entry name" value="DUF4371"/>
</dbReference>
<evidence type="ECO:0000313" key="2">
    <source>
        <dbReference type="EMBL" id="PWZ39808.1"/>
    </source>
</evidence>
<evidence type="ECO:0000259" key="1">
    <source>
        <dbReference type="Pfam" id="PF14291"/>
    </source>
</evidence>
<accession>A0A3L6FY40</accession>
<gene>
    <name evidence="2" type="ORF">Zm00014a_003412</name>
</gene>
<name>A0A3L6FY40_MAIZE</name>